<evidence type="ECO:0000256" key="1">
    <source>
        <dbReference type="ARBA" id="ARBA00022679"/>
    </source>
</evidence>
<evidence type="ECO:0000313" key="5">
    <source>
        <dbReference type="EMBL" id="MCQ0969613.1"/>
    </source>
</evidence>
<keyword evidence="6" id="KW-1185">Reference proteome</keyword>
<evidence type="ECO:0000313" key="6">
    <source>
        <dbReference type="Proteomes" id="UP001203945"/>
    </source>
</evidence>
<accession>A0ABT1MMV4</accession>
<dbReference type="PROSITE" id="PS00583">
    <property type="entry name" value="PFKB_KINASES_1"/>
    <property type="match status" value="1"/>
</dbReference>
<gene>
    <name evidence="5" type="ORF">MLD63_04115</name>
</gene>
<feature type="domain" description="Carbohydrate kinase PfkB" evidence="4">
    <location>
        <begin position="6"/>
        <end position="287"/>
    </location>
</feature>
<keyword evidence="2 5" id="KW-0418">Kinase</keyword>
<evidence type="ECO:0000259" key="4">
    <source>
        <dbReference type="Pfam" id="PF00294"/>
    </source>
</evidence>
<dbReference type="RefSeq" id="WP_255328618.1">
    <property type="nucleotide sequence ID" value="NZ_JAKZEU010000002.1"/>
</dbReference>
<comment type="caution">
    <text evidence="5">The sequence shown here is derived from an EMBL/GenBank/DDBJ whole genome shotgun (WGS) entry which is preliminary data.</text>
</comment>
<dbReference type="PANTHER" id="PTHR10584">
    <property type="entry name" value="SUGAR KINASE"/>
    <property type="match status" value="1"/>
</dbReference>
<dbReference type="SUPFAM" id="SSF53613">
    <property type="entry name" value="Ribokinase-like"/>
    <property type="match status" value="1"/>
</dbReference>
<reference evidence="5 6" key="1">
    <citation type="submission" date="2022-03" db="EMBL/GenBank/DDBJ databases">
        <authorList>
            <person name="He Y."/>
        </authorList>
    </citation>
    <scope>NUCLEOTIDE SEQUENCE [LARGE SCALE GENOMIC DNA]</scope>
    <source>
        <strain evidence="5 6">TK19116</strain>
    </source>
</reference>
<keyword evidence="1" id="KW-0808">Transferase</keyword>
<dbReference type="Proteomes" id="UP001203945">
    <property type="component" value="Unassembled WGS sequence"/>
</dbReference>
<dbReference type="InterPro" id="IPR002173">
    <property type="entry name" value="Carboh/pur_kinase_PfkB_CS"/>
</dbReference>
<protein>
    <submittedName>
        <fullName evidence="5">PfkB family carbohydrate kinase</fullName>
    </submittedName>
</protein>
<organism evidence="5 6">
    <name type="scientific">Paracoccus albicereus</name>
    <dbReference type="NCBI Taxonomy" id="2922394"/>
    <lineage>
        <taxon>Bacteria</taxon>
        <taxon>Pseudomonadati</taxon>
        <taxon>Pseudomonadota</taxon>
        <taxon>Alphaproteobacteria</taxon>
        <taxon>Rhodobacterales</taxon>
        <taxon>Paracoccaceae</taxon>
        <taxon>Paracoccus</taxon>
    </lineage>
</organism>
<evidence type="ECO:0000256" key="3">
    <source>
        <dbReference type="SAM" id="MobiDB-lite"/>
    </source>
</evidence>
<dbReference type="Pfam" id="PF00294">
    <property type="entry name" value="PfkB"/>
    <property type="match status" value="1"/>
</dbReference>
<dbReference type="Gene3D" id="3.40.1190.20">
    <property type="match status" value="1"/>
</dbReference>
<name>A0ABT1MMV4_9RHOB</name>
<evidence type="ECO:0000256" key="2">
    <source>
        <dbReference type="ARBA" id="ARBA00022777"/>
    </source>
</evidence>
<dbReference type="InterPro" id="IPR029056">
    <property type="entry name" value="Ribokinase-like"/>
</dbReference>
<dbReference type="GO" id="GO:0016301">
    <property type="term" value="F:kinase activity"/>
    <property type="evidence" value="ECO:0007669"/>
    <property type="project" value="UniProtKB-KW"/>
</dbReference>
<dbReference type="EMBL" id="JAKZEU010000002">
    <property type="protein sequence ID" value="MCQ0969613.1"/>
    <property type="molecule type" value="Genomic_DNA"/>
</dbReference>
<sequence length="308" mass="31821">MTKRPDIICIGAMLWDIIGRAGRRMGAGHDVPGRVAHIPGGVALNVAVALARWGMRPAILSAVGRDTQGDALIAEAQARGVMTDYLTRRADLPTDCYMAIEDEAGLVAAVADAHSLEAAGAAILKPLDDALAKWTGSVVLDGNLTAALLATISTDRRLFGMDLRVVPASPGKADRLLPLIRAGRGCFYLNRIEAEILSERPCPDAASAARAVVAMGAPRVIVTDGGEQVAEAMAGAPDLSALPPSVRIARVTGAGDCFLAAHIAAERAGADRETALTRATEAAAAHVAGRDMPDKSLAASATPKDDTI</sequence>
<proteinExistence type="predicted"/>
<feature type="region of interest" description="Disordered" evidence="3">
    <location>
        <begin position="286"/>
        <end position="308"/>
    </location>
</feature>
<dbReference type="PANTHER" id="PTHR10584:SF166">
    <property type="entry name" value="RIBOKINASE"/>
    <property type="match status" value="1"/>
</dbReference>
<dbReference type="InterPro" id="IPR011611">
    <property type="entry name" value="PfkB_dom"/>
</dbReference>